<keyword evidence="6" id="KW-0560">Oxidoreductase</keyword>
<dbReference type="GO" id="GO:0004497">
    <property type="term" value="F:monooxygenase activity"/>
    <property type="evidence" value="ECO:0007669"/>
    <property type="project" value="UniProtKB-KW"/>
</dbReference>
<evidence type="ECO:0000313" key="11">
    <source>
        <dbReference type="Proteomes" id="UP000027238"/>
    </source>
</evidence>
<dbReference type="Gene3D" id="3.40.50.300">
    <property type="entry name" value="P-loop containing nucleotide triphosphate hydrolases"/>
    <property type="match status" value="1"/>
</dbReference>
<dbReference type="GO" id="GO:0071949">
    <property type="term" value="F:FAD binding"/>
    <property type="evidence" value="ECO:0007669"/>
    <property type="project" value="InterPro"/>
</dbReference>
<dbReference type="HOGENOM" id="CLU_009704_0_0_1"/>
<evidence type="ECO:0000256" key="8">
    <source>
        <dbReference type="ARBA" id="ARBA00023136"/>
    </source>
</evidence>
<dbReference type="GO" id="GO:0005524">
    <property type="term" value="F:ATP binding"/>
    <property type="evidence" value="ECO:0007669"/>
    <property type="project" value="InterPro"/>
</dbReference>
<protein>
    <recommendedName>
        <fullName evidence="9">ABC transmembrane type-1 domain-containing protein</fullName>
    </recommendedName>
</protein>
<dbReference type="InterPro" id="IPR003439">
    <property type="entry name" value="ABC_transporter-like_ATP-bd"/>
</dbReference>
<reference evidence="11" key="1">
    <citation type="journal article" date="2014" name="Genome Announc.">
        <title>Draft genome sequence of Colletotrichum sublineola, a destructive pathogen of cultivated sorghum.</title>
        <authorList>
            <person name="Baroncelli R."/>
            <person name="Sanz-Martin J.M."/>
            <person name="Rech G.E."/>
            <person name="Sukno S.A."/>
            <person name="Thon M.R."/>
        </authorList>
    </citation>
    <scope>NUCLEOTIDE SEQUENCE [LARGE SCALE GENOMIC DNA]</scope>
    <source>
        <strain evidence="11">TX430BB</strain>
    </source>
</reference>
<comment type="similarity">
    <text evidence="1">Belongs to the paxM FAD-dependent monooxygenase family.</text>
</comment>
<evidence type="ECO:0000256" key="1">
    <source>
        <dbReference type="ARBA" id="ARBA00007992"/>
    </source>
</evidence>
<keyword evidence="11" id="KW-1185">Reference proteome</keyword>
<dbReference type="Pfam" id="PF00005">
    <property type="entry name" value="ABC_tran"/>
    <property type="match status" value="1"/>
</dbReference>
<evidence type="ECO:0000256" key="2">
    <source>
        <dbReference type="ARBA" id="ARBA00022630"/>
    </source>
</evidence>
<organism evidence="10 11">
    <name type="scientific">Colletotrichum sublineola</name>
    <name type="common">Sorghum anthracnose fungus</name>
    <dbReference type="NCBI Taxonomy" id="1173701"/>
    <lineage>
        <taxon>Eukaryota</taxon>
        <taxon>Fungi</taxon>
        <taxon>Dikarya</taxon>
        <taxon>Ascomycota</taxon>
        <taxon>Pezizomycotina</taxon>
        <taxon>Sordariomycetes</taxon>
        <taxon>Hypocreomycetidae</taxon>
        <taxon>Glomerellales</taxon>
        <taxon>Glomerellaceae</taxon>
        <taxon>Colletotrichum</taxon>
        <taxon>Colletotrichum graminicola species complex</taxon>
    </lineage>
</organism>
<dbReference type="InterPro" id="IPR027417">
    <property type="entry name" value="P-loop_NTPase"/>
</dbReference>
<evidence type="ECO:0000256" key="4">
    <source>
        <dbReference type="ARBA" id="ARBA00022827"/>
    </source>
</evidence>
<dbReference type="eggNOG" id="KOG0056">
    <property type="taxonomic scope" value="Eukaryota"/>
</dbReference>
<evidence type="ECO:0000313" key="10">
    <source>
        <dbReference type="EMBL" id="KDN60348.1"/>
    </source>
</evidence>
<feature type="domain" description="ABC transmembrane type-1" evidence="9">
    <location>
        <begin position="499"/>
        <end position="711"/>
    </location>
</feature>
<dbReference type="Pfam" id="PF00664">
    <property type="entry name" value="ABC_membrane"/>
    <property type="match status" value="1"/>
</dbReference>
<dbReference type="Pfam" id="PF01494">
    <property type="entry name" value="FAD_binding_3"/>
    <property type="match status" value="1"/>
</dbReference>
<gene>
    <name evidence="10" type="ORF">CSUB01_03513</name>
</gene>
<dbReference type="PRINTS" id="PR00420">
    <property type="entry name" value="RNGMNOXGNASE"/>
</dbReference>
<dbReference type="GO" id="GO:0140359">
    <property type="term" value="F:ABC-type transporter activity"/>
    <property type="evidence" value="ECO:0007669"/>
    <property type="project" value="InterPro"/>
</dbReference>
<keyword evidence="8" id="KW-0472">Membrane</keyword>
<dbReference type="AlphaFoldDB" id="A0A066WTX9"/>
<evidence type="ECO:0000256" key="6">
    <source>
        <dbReference type="ARBA" id="ARBA00023002"/>
    </source>
</evidence>
<evidence type="ECO:0000256" key="3">
    <source>
        <dbReference type="ARBA" id="ARBA00022692"/>
    </source>
</evidence>
<dbReference type="eggNOG" id="KOG2614">
    <property type="taxonomic scope" value="Eukaryota"/>
</dbReference>
<dbReference type="InterPro" id="IPR050493">
    <property type="entry name" value="FAD-dep_Monooxygenase_BioMet"/>
</dbReference>
<evidence type="ECO:0000259" key="9">
    <source>
        <dbReference type="PROSITE" id="PS50929"/>
    </source>
</evidence>
<dbReference type="STRING" id="1173701.A0A066WTX9"/>
<dbReference type="InterPro" id="IPR002938">
    <property type="entry name" value="FAD-bd"/>
</dbReference>
<dbReference type="SUPFAM" id="SSF52540">
    <property type="entry name" value="P-loop containing nucleoside triphosphate hydrolases"/>
    <property type="match status" value="1"/>
</dbReference>
<dbReference type="PANTHER" id="PTHR13789">
    <property type="entry name" value="MONOOXYGENASE"/>
    <property type="match status" value="1"/>
</dbReference>
<accession>A0A066WTX9</accession>
<dbReference type="PANTHER" id="PTHR13789:SF314">
    <property type="entry name" value="FAD-BINDING DOMAIN-CONTAINING PROTEIN"/>
    <property type="match status" value="1"/>
</dbReference>
<evidence type="ECO:0000256" key="5">
    <source>
        <dbReference type="ARBA" id="ARBA00022989"/>
    </source>
</evidence>
<dbReference type="EMBL" id="JMSE01001519">
    <property type="protein sequence ID" value="KDN60348.1"/>
    <property type="molecule type" value="Genomic_DNA"/>
</dbReference>
<dbReference type="Gene3D" id="3.50.50.60">
    <property type="entry name" value="FAD/NAD(P)-binding domain"/>
    <property type="match status" value="1"/>
</dbReference>
<dbReference type="SUPFAM" id="SSF90123">
    <property type="entry name" value="ABC transporter transmembrane region"/>
    <property type="match status" value="1"/>
</dbReference>
<keyword evidence="2" id="KW-0285">Flavoprotein</keyword>
<dbReference type="Proteomes" id="UP000027238">
    <property type="component" value="Unassembled WGS sequence"/>
</dbReference>
<dbReference type="SUPFAM" id="SSF51905">
    <property type="entry name" value="FAD/NAD(P)-binding domain"/>
    <property type="match status" value="1"/>
</dbReference>
<dbReference type="InterPro" id="IPR011527">
    <property type="entry name" value="ABC1_TM_dom"/>
</dbReference>
<sequence length="896" mass="99252">MFDIVVVGGGIAGISAAIALRGPRRRIKVLEQSQLNREIGATISIVEEQWGLEKTLSRKGSMADQGFRIYSVEGKPHADIPFHLKKNYGADRMMYHRIDLHDALREAATKEAADAEPVIIRTGCVVQECDPEAGTVTLESGEVFTGDLIVGADGIKSVLRKSVLGKDVAAVPTGLSAYRLVIDSAQLEQDKDFMSVIDPRKSLTTMIMGHDRRIIMGPARNGSIYSVVALVPDDKMQETAEGKSWTTKGDPQRMRDSFEVFPTWAKAVFKNCTEVGLWQLRDMDPLKTWHRGRTIIIGDAAHPMLPTQGQGASQAIEDAEALGVIFGDIKEKPTAAEVESRLKTVFECRFERVSLIQGYSRQARKPATDKTTNSITMNPAEFMDYNCMYNGAKDWMERQAKVKELTGPVDSKDTALSPVPTQKMVSLSLANAHRSLAGRRATNILIPRQLGIVTDLILDKQAPYGALAIRLLLSLIDNDSGLGLVEELAKIPIKQFSYRQITNAAFNHVMSLPMEFHAKRDSAEIMKAVEQEELLSNLLDTAVIDILPTVVDAVIALGFLYWKFNIYVSLTMLVASVGFITLEVFTSNFNIANRRASSKAEREEARIMHQAIQGWQTVSYFNRFGFERRRFGQAVNTHLAASRKYEVGDALIQALLETTVPITFFALASLVLYEISQGRASAGDFVLLLSYWDFLIWPLKFLSHNYRYLMKDLVDAERLLSLLQTKSTIVDKEDATVLRDAKGCVAFEDVNFSYDPRRPTIHNLNISAAPGQTVALVGETGAGKSSIMKLLLRFYDVTSGRITVDGHDLRDITLSSLREVIGVVPQDPLLFNASVMENLRYARPSATDEEVFDACRAAAIHEGILTFADGYQTKVGEQGVKLSGGEVQRLAIVRVF</sequence>
<dbReference type="OrthoDB" id="40579at2759"/>
<dbReference type="InterPro" id="IPR036188">
    <property type="entry name" value="FAD/NAD-bd_sf"/>
</dbReference>
<evidence type="ECO:0000256" key="7">
    <source>
        <dbReference type="ARBA" id="ARBA00023033"/>
    </source>
</evidence>
<dbReference type="GO" id="GO:0016020">
    <property type="term" value="C:membrane"/>
    <property type="evidence" value="ECO:0007669"/>
    <property type="project" value="InterPro"/>
</dbReference>
<keyword evidence="4" id="KW-0274">FAD</keyword>
<keyword evidence="7" id="KW-0503">Monooxygenase</keyword>
<dbReference type="GO" id="GO:0016887">
    <property type="term" value="F:ATP hydrolysis activity"/>
    <property type="evidence" value="ECO:0007669"/>
    <property type="project" value="InterPro"/>
</dbReference>
<dbReference type="InterPro" id="IPR036640">
    <property type="entry name" value="ABC1_TM_sf"/>
</dbReference>
<dbReference type="SUPFAM" id="SSF54373">
    <property type="entry name" value="FAD-linked reductases, C-terminal domain"/>
    <property type="match status" value="1"/>
</dbReference>
<proteinExistence type="inferred from homology"/>
<comment type="caution">
    <text evidence="10">The sequence shown here is derived from an EMBL/GenBank/DDBJ whole genome shotgun (WGS) entry which is preliminary data.</text>
</comment>
<keyword evidence="5" id="KW-1133">Transmembrane helix</keyword>
<dbReference type="CDD" id="cd18583">
    <property type="entry name" value="ABC_6TM_HMT1"/>
    <property type="match status" value="1"/>
</dbReference>
<dbReference type="Gene3D" id="1.20.1560.10">
    <property type="entry name" value="ABC transporter type 1, transmembrane domain"/>
    <property type="match status" value="1"/>
</dbReference>
<dbReference type="PROSITE" id="PS50929">
    <property type="entry name" value="ABC_TM1F"/>
    <property type="match status" value="1"/>
</dbReference>
<name>A0A066WTX9_COLSU</name>
<keyword evidence="3" id="KW-0812">Transmembrane</keyword>